<dbReference type="Proteomes" id="UP001174934">
    <property type="component" value="Unassembled WGS sequence"/>
</dbReference>
<gene>
    <name evidence="3" type="ORF">B0T17DRAFT_617474</name>
</gene>
<feature type="transmembrane region" description="Helical" evidence="2">
    <location>
        <begin position="41"/>
        <end position="61"/>
    </location>
</feature>
<feature type="compositionally biased region" description="Basic residues" evidence="1">
    <location>
        <begin position="179"/>
        <end position="213"/>
    </location>
</feature>
<proteinExistence type="predicted"/>
<keyword evidence="2" id="KW-0472">Membrane</keyword>
<evidence type="ECO:0000313" key="4">
    <source>
        <dbReference type="Proteomes" id="UP001174934"/>
    </source>
</evidence>
<keyword evidence="2" id="KW-0812">Transmembrane</keyword>
<accession>A0AA39X1D9</accession>
<feature type="region of interest" description="Disordered" evidence="1">
    <location>
        <begin position="175"/>
        <end position="213"/>
    </location>
</feature>
<dbReference type="EMBL" id="JAULSR010000003">
    <property type="protein sequence ID" value="KAK0625376.1"/>
    <property type="molecule type" value="Genomic_DNA"/>
</dbReference>
<name>A0AA39X1D9_9PEZI</name>
<evidence type="ECO:0008006" key="5">
    <source>
        <dbReference type="Google" id="ProtNLM"/>
    </source>
</evidence>
<protein>
    <recommendedName>
        <fullName evidence="5">MARVEL domain-containing protein</fullName>
    </recommendedName>
</protein>
<evidence type="ECO:0000256" key="2">
    <source>
        <dbReference type="SAM" id="Phobius"/>
    </source>
</evidence>
<keyword evidence="2" id="KW-1133">Transmembrane helix</keyword>
<reference evidence="3" key="1">
    <citation type="submission" date="2023-06" db="EMBL/GenBank/DDBJ databases">
        <title>Genome-scale phylogeny and comparative genomics of the fungal order Sordariales.</title>
        <authorList>
            <consortium name="Lawrence Berkeley National Laboratory"/>
            <person name="Hensen N."/>
            <person name="Bonometti L."/>
            <person name="Westerberg I."/>
            <person name="Brannstrom I.O."/>
            <person name="Guillou S."/>
            <person name="Cros-Aarteil S."/>
            <person name="Calhoun S."/>
            <person name="Haridas S."/>
            <person name="Kuo A."/>
            <person name="Mondo S."/>
            <person name="Pangilinan J."/>
            <person name="Riley R."/>
            <person name="LaButti K."/>
            <person name="Andreopoulos B."/>
            <person name="Lipzen A."/>
            <person name="Chen C."/>
            <person name="Yanf M."/>
            <person name="Daum C."/>
            <person name="Ng V."/>
            <person name="Clum A."/>
            <person name="Steindorff A."/>
            <person name="Ohm R."/>
            <person name="Martin F."/>
            <person name="Silar P."/>
            <person name="Natvig D."/>
            <person name="Lalanne C."/>
            <person name="Gautier V."/>
            <person name="Ament-velasquez S.L."/>
            <person name="Kruys A."/>
            <person name="Hutchinson M.I."/>
            <person name="Powell A.J."/>
            <person name="Barry K."/>
            <person name="Miller A.N."/>
            <person name="Grigoriev I.V."/>
            <person name="Debuchy R."/>
            <person name="Gladieux P."/>
            <person name="Thoren M.H."/>
            <person name="Johannesson H."/>
        </authorList>
    </citation>
    <scope>NUCLEOTIDE SEQUENCE</scope>
    <source>
        <strain evidence="3">SMH3391-2</strain>
    </source>
</reference>
<feature type="transmembrane region" description="Helical" evidence="2">
    <location>
        <begin position="73"/>
        <end position="92"/>
    </location>
</feature>
<comment type="caution">
    <text evidence="3">The sequence shown here is derived from an EMBL/GenBank/DDBJ whole genome shotgun (WGS) entry which is preliminary data.</text>
</comment>
<feature type="transmembrane region" description="Helical" evidence="2">
    <location>
        <begin position="139"/>
        <end position="160"/>
    </location>
</feature>
<dbReference type="AlphaFoldDB" id="A0AA39X1D9"/>
<sequence length="213" mass="23490">MLFGMFFVFWRFLEIITLIPTMGMLAYFVNGYTTANQLTPSYILVLFIVSVLALAWAIFTLFSYHRSKSNARFVGLIDLGFVGAFIAAVYYLRFIGNADCTHITPGSSYDVSFGIFGSASVNGVHVSTDKTCGMLKASWAFAIMNTVFFAATAVLAVMHGDRAPEGGTRKVVVTETSRHRSGSGSHHHSRRRSHSGSHHGSRRSSHSHHRAYV</sequence>
<organism evidence="3 4">
    <name type="scientific">Bombardia bombarda</name>
    <dbReference type="NCBI Taxonomy" id="252184"/>
    <lineage>
        <taxon>Eukaryota</taxon>
        <taxon>Fungi</taxon>
        <taxon>Dikarya</taxon>
        <taxon>Ascomycota</taxon>
        <taxon>Pezizomycotina</taxon>
        <taxon>Sordariomycetes</taxon>
        <taxon>Sordariomycetidae</taxon>
        <taxon>Sordariales</taxon>
        <taxon>Lasiosphaeriaceae</taxon>
        <taxon>Bombardia</taxon>
    </lineage>
</organism>
<evidence type="ECO:0000256" key="1">
    <source>
        <dbReference type="SAM" id="MobiDB-lite"/>
    </source>
</evidence>
<feature type="transmembrane region" description="Helical" evidence="2">
    <location>
        <begin position="12"/>
        <end position="29"/>
    </location>
</feature>
<keyword evidence="4" id="KW-1185">Reference proteome</keyword>
<evidence type="ECO:0000313" key="3">
    <source>
        <dbReference type="EMBL" id="KAK0625376.1"/>
    </source>
</evidence>